<feature type="region of interest" description="Disordered" evidence="1">
    <location>
        <begin position="91"/>
        <end position="121"/>
    </location>
</feature>
<proteinExistence type="predicted"/>
<evidence type="ECO:0000313" key="3">
    <source>
        <dbReference type="EMBL" id="KAH7137155.1"/>
    </source>
</evidence>
<accession>A0A9P9EFX8</accession>
<dbReference type="Proteomes" id="UP000717696">
    <property type="component" value="Unassembled WGS sequence"/>
</dbReference>
<evidence type="ECO:0000313" key="4">
    <source>
        <dbReference type="Proteomes" id="UP000717696"/>
    </source>
</evidence>
<feature type="compositionally biased region" description="Gly residues" evidence="1">
    <location>
        <begin position="94"/>
        <end position="108"/>
    </location>
</feature>
<dbReference type="AlphaFoldDB" id="A0A9P9EFX8"/>
<reference evidence="3" key="1">
    <citation type="journal article" date="2021" name="Nat. Commun.">
        <title>Genetic determinants of endophytism in the Arabidopsis root mycobiome.</title>
        <authorList>
            <person name="Mesny F."/>
            <person name="Miyauchi S."/>
            <person name="Thiergart T."/>
            <person name="Pickel B."/>
            <person name="Atanasova L."/>
            <person name="Karlsson M."/>
            <person name="Huettel B."/>
            <person name="Barry K.W."/>
            <person name="Haridas S."/>
            <person name="Chen C."/>
            <person name="Bauer D."/>
            <person name="Andreopoulos W."/>
            <person name="Pangilinan J."/>
            <person name="LaButti K."/>
            <person name="Riley R."/>
            <person name="Lipzen A."/>
            <person name="Clum A."/>
            <person name="Drula E."/>
            <person name="Henrissat B."/>
            <person name="Kohler A."/>
            <person name="Grigoriev I.V."/>
            <person name="Martin F.M."/>
            <person name="Hacquard S."/>
        </authorList>
    </citation>
    <scope>NUCLEOTIDE SEQUENCE</scope>
    <source>
        <strain evidence="3">MPI-CAGE-AT-0021</strain>
    </source>
</reference>
<dbReference type="EMBL" id="JAGMUU010000015">
    <property type="protein sequence ID" value="KAH7137155.1"/>
    <property type="molecule type" value="Genomic_DNA"/>
</dbReference>
<evidence type="ECO:0000256" key="2">
    <source>
        <dbReference type="SAM" id="SignalP"/>
    </source>
</evidence>
<keyword evidence="2" id="KW-0732">Signal</keyword>
<comment type="caution">
    <text evidence="3">The sequence shown here is derived from an EMBL/GenBank/DDBJ whole genome shotgun (WGS) entry which is preliminary data.</text>
</comment>
<sequence length="121" mass="12510">MLGGGRLARGAHLASCCLLLLLLPRLLPCHQTASHRTVPPQAAEKRPAAPRLDSHSWRVNGPGNAWWHLAAATPIPAVPLKGSGERPLESWRIGGLGGTGGEGRGGQGTKNLVALAPNGAK</sequence>
<protein>
    <submittedName>
        <fullName evidence="3">Uncharacterized protein</fullName>
    </submittedName>
</protein>
<gene>
    <name evidence="3" type="ORF">B0J13DRAFT_527800</name>
</gene>
<feature type="signal peptide" evidence="2">
    <location>
        <begin position="1"/>
        <end position="29"/>
    </location>
</feature>
<evidence type="ECO:0000256" key="1">
    <source>
        <dbReference type="SAM" id="MobiDB-lite"/>
    </source>
</evidence>
<keyword evidence="4" id="KW-1185">Reference proteome</keyword>
<name>A0A9P9EFX8_9HYPO</name>
<feature type="compositionally biased region" description="Basic and acidic residues" evidence="1">
    <location>
        <begin position="43"/>
        <end position="55"/>
    </location>
</feature>
<feature type="chain" id="PRO_5040362377" evidence="2">
    <location>
        <begin position="30"/>
        <end position="121"/>
    </location>
</feature>
<organism evidence="3 4">
    <name type="scientific">Dactylonectria estremocensis</name>
    <dbReference type="NCBI Taxonomy" id="1079267"/>
    <lineage>
        <taxon>Eukaryota</taxon>
        <taxon>Fungi</taxon>
        <taxon>Dikarya</taxon>
        <taxon>Ascomycota</taxon>
        <taxon>Pezizomycotina</taxon>
        <taxon>Sordariomycetes</taxon>
        <taxon>Hypocreomycetidae</taxon>
        <taxon>Hypocreales</taxon>
        <taxon>Nectriaceae</taxon>
        <taxon>Dactylonectria</taxon>
    </lineage>
</organism>
<feature type="region of interest" description="Disordered" evidence="1">
    <location>
        <begin position="32"/>
        <end position="55"/>
    </location>
</feature>